<evidence type="ECO:0000313" key="1">
    <source>
        <dbReference type="EMBL" id="OGK40167.1"/>
    </source>
</evidence>
<organism evidence="1 2">
    <name type="scientific">Candidatus Roizmanbacteria bacterium RIFCSPLOWO2_01_FULL_37_12</name>
    <dbReference type="NCBI Taxonomy" id="1802056"/>
    <lineage>
        <taxon>Bacteria</taxon>
        <taxon>Candidatus Roizmaniibacteriota</taxon>
    </lineage>
</organism>
<comment type="caution">
    <text evidence="1">The sequence shown here is derived from an EMBL/GenBank/DDBJ whole genome shotgun (WGS) entry which is preliminary data.</text>
</comment>
<reference evidence="1 2" key="1">
    <citation type="journal article" date="2016" name="Nat. Commun.">
        <title>Thousands of microbial genomes shed light on interconnected biogeochemical processes in an aquifer system.</title>
        <authorList>
            <person name="Anantharaman K."/>
            <person name="Brown C.T."/>
            <person name="Hug L.A."/>
            <person name="Sharon I."/>
            <person name="Castelle C.J."/>
            <person name="Probst A.J."/>
            <person name="Thomas B.C."/>
            <person name="Singh A."/>
            <person name="Wilkins M.J."/>
            <person name="Karaoz U."/>
            <person name="Brodie E.L."/>
            <person name="Williams K.H."/>
            <person name="Hubbard S.S."/>
            <person name="Banfield J.F."/>
        </authorList>
    </citation>
    <scope>NUCLEOTIDE SEQUENCE [LARGE SCALE GENOMIC DNA]</scope>
</reference>
<evidence type="ECO:0008006" key="3">
    <source>
        <dbReference type="Google" id="ProtNLM"/>
    </source>
</evidence>
<protein>
    <recommendedName>
        <fullName evidence="3">AbiEi antitoxin C-terminal domain-containing protein</fullName>
    </recommendedName>
</protein>
<gene>
    <name evidence="1" type="ORF">A2954_06550</name>
</gene>
<accession>A0A1F7I9Y7</accession>
<evidence type="ECO:0000313" key="2">
    <source>
        <dbReference type="Proteomes" id="UP000177698"/>
    </source>
</evidence>
<proteinExistence type="predicted"/>
<dbReference type="AlphaFoldDB" id="A0A1F7I9Y7"/>
<dbReference type="Proteomes" id="UP000177698">
    <property type="component" value="Unassembled WGS sequence"/>
</dbReference>
<dbReference type="STRING" id="1802056.A2954_06550"/>
<sequence length="177" mass="20764">MYRIDILLKQNRQLFHTADLSLLWGVTNNNTLYTTIKRYLNKGVLIPIHKGFYSTVPADQINPYNLMQGYLHRYCYISCETVLISHGVIFQKGNYITAVSQVSKKFTLANNDFFVRKLKDDHLYNDRGVVGNDGVMIAGLERAVADMLYYSPRYHFDNRKIINWKMVRKIQREVGYR</sequence>
<name>A0A1F7I9Y7_9BACT</name>
<dbReference type="EMBL" id="MGAG01000028">
    <property type="protein sequence ID" value="OGK40167.1"/>
    <property type="molecule type" value="Genomic_DNA"/>
</dbReference>